<feature type="transmembrane region" description="Helical" evidence="1">
    <location>
        <begin position="12"/>
        <end position="32"/>
    </location>
</feature>
<keyword evidence="4" id="KW-1185">Reference proteome</keyword>
<name>A0ABT2BLU9_9BURK</name>
<protein>
    <submittedName>
        <fullName evidence="3">DUF2892 domain-containing protein</fullName>
    </submittedName>
</protein>
<feature type="transmembrane region" description="Helical" evidence="1">
    <location>
        <begin position="38"/>
        <end position="56"/>
    </location>
</feature>
<gene>
    <name evidence="3" type="ORF">NX773_14815</name>
</gene>
<keyword evidence="1" id="KW-0812">Transmembrane</keyword>
<organism evidence="3 4">
    <name type="scientific">Massilia solisilvae</name>
    <dbReference type="NCBI Taxonomy" id="1811225"/>
    <lineage>
        <taxon>Bacteria</taxon>
        <taxon>Pseudomonadati</taxon>
        <taxon>Pseudomonadota</taxon>
        <taxon>Betaproteobacteria</taxon>
        <taxon>Burkholderiales</taxon>
        <taxon>Oxalobacteraceae</taxon>
        <taxon>Telluria group</taxon>
        <taxon>Massilia</taxon>
    </lineage>
</organism>
<keyword evidence="1" id="KW-1133">Transmembrane helix</keyword>
<accession>A0ABT2BLU9</accession>
<sequence>MKTNVGGIDRVLRVVLGLGLVGATLAGAIGAWGWLGVLVAATGVIGFCPAYLPFGFRSCSTRKD</sequence>
<evidence type="ECO:0000313" key="4">
    <source>
        <dbReference type="Proteomes" id="UP001205861"/>
    </source>
</evidence>
<feature type="domain" description="Inner membrane protein YgaP-like transmembrane" evidence="2">
    <location>
        <begin position="1"/>
        <end position="61"/>
    </location>
</feature>
<reference evidence="3 4" key="1">
    <citation type="submission" date="2022-08" db="EMBL/GenBank/DDBJ databases">
        <title>Reclassification of Massilia species as members of the genera Telluria, Duganella, Pseudoduganella, Mokoshia gen. nov. and Zemynaea gen. nov. using orthogonal and non-orthogonal genome-based approaches.</title>
        <authorList>
            <person name="Bowman J.P."/>
        </authorList>
    </citation>
    <scope>NUCLEOTIDE SEQUENCE [LARGE SCALE GENOMIC DNA]</scope>
    <source>
        <strain evidence="3 4">JCM 31607</strain>
    </source>
</reference>
<dbReference type="Proteomes" id="UP001205861">
    <property type="component" value="Unassembled WGS sequence"/>
</dbReference>
<evidence type="ECO:0000259" key="2">
    <source>
        <dbReference type="Pfam" id="PF11127"/>
    </source>
</evidence>
<proteinExistence type="predicted"/>
<dbReference type="RefSeq" id="WP_258857084.1">
    <property type="nucleotide sequence ID" value="NZ_JANUGV010000003.1"/>
</dbReference>
<evidence type="ECO:0000256" key="1">
    <source>
        <dbReference type="SAM" id="Phobius"/>
    </source>
</evidence>
<evidence type="ECO:0000313" key="3">
    <source>
        <dbReference type="EMBL" id="MCS0609440.1"/>
    </source>
</evidence>
<keyword evidence="1" id="KW-0472">Membrane</keyword>
<dbReference type="EMBL" id="JANUGV010000003">
    <property type="protein sequence ID" value="MCS0609440.1"/>
    <property type="molecule type" value="Genomic_DNA"/>
</dbReference>
<dbReference type="InterPro" id="IPR021309">
    <property type="entry name" value="YgaP-like_TM"/>
</dbReference>
<comment type="caution">
    <text evidence="3">The sequence shown here is derived from an EMBL/GenBank/DDBJ whole genome shotgun (WGS) entry which is preliminary data.</text>
</comment>
<dbReference type="Pfam" id="PF11127">
    <property type="entry name" value="YgaP-like_TM"/>
    <property type="match status" value="1"/>
</dbReference>